<gene>
    <name evidence="1" type="ORF">LI90_4351</name>
</gene>
<name>A0A132MHY0_9ACTN</name>
<evidence type="ECO:0000313" key="1">
    <source>
        <dbReference type="EMBL" id="KWW97379.1"/>
    </source>
</evidence>
<dbReference type="Proteomes" id="UP000070188">
    <property type="component" value="Unassembled WGS sequence"/>
</dbReference>
<dbReference type="AlphaFoldDB" id="A0A132MHY0"/>
<keyword evidence="1" id="KW-0614">Plasmid</keyword>
<keyword evidence="2" id="KW-1185">Reference proteome</keyword>
<dbReference type="RefSeq" id="WP_066892400.1">
    <property type="nucleotide sequence ID" value="NZ_LAXD01000002.1"/>
</dbReference>
<geneLocation type="plasmid" evidence="1">
    <name>unnamed</name>
</geneLocation>
<proteinExistence type="predicted"/>
<dbReference type="PATRIC" id="fig|1469144.10.peg.26"/>
<sequence>MKVITSPAMWAGARCGGCQSRIVWRYSSKVNRVTGKRSLIPLNAEPVDDPRVGNIILIPNPDNPDGEPLAHVLTDAERARVPEDMPRYVAHFFTCPNANDYRRPRR</sequence>
<comment type="caution">
    <text evidence="1">The sequence shown here is derived from an EMBL/GenBank/DDBJ whole genome shotgun (WGS) entry which is preliminary data.</text>
</comment>
<evidence type="ECO:0000313" key="2">
    <source>
        <dbReference type="Proteomes" id="UP000070188"/>
    </source>
</evidence>
<accession>A0A132MHY0</accession>
<reference evidence="2" key="1">
    <citation type="submission" date="2015-04" db="EMBL/GenBank/DDBJ databases">
        <title>Physiological reanalysis, assessment of diazotrophy, and genome sequences of multiple isolates of Streptomyces thermoautotrophicus.</title>
        <authorList>
            <person name="MacKellar D.C."/>
            <person name="Lieber L."/>
            <person name="Norman J."/>
            <person name="Bolger A."/>
            <person name="Tobin C."/>
            <person name="Murray J.W."/>
            <person name="Chang R."/>
            <person name="Ford T."/>
            <person name="Nguyen P.Q."/>
            <person name="Woodward J."/>
            <person name="Permingeat H."/>
            <person name="Joshi N.S."/>
            <person name="Silver P.A."/>
            <person name="Usadel B."/>
            <person name="Rutherford A.W."/>
            <person name="Friesen M."/>
            <person name="Prell J."/>
        </authorList>
    </citation>
    <scope>NUCLEOTIDE SEQUENCE [LARGE SCALE GENOMIC DNA]</scope>
    <source>
        <strain evidence="2">H1</strain>
    </source>
</reference>
<organism evidence="1 2">
    <name type="scientific">Carbonactinospora thermoautotrophica</name>
    <dbReference type="NCBI Taxonomy" id="1469144"/>
    <lineage>
        <taxon>Bacteria</taxon>
        <taxon>Bacillati</taxon>
        <taxon>Actinomycetota</taxon>
        <taxon>Actinomycetes</taxon>
        <taxon>Kitasatosporales</taxon>
        <taxon>Carbonactinosporaceae</taxon>
        <taxon>Carbonactinospora</taxon>
    </lineage>
</organism>
<protein>
    <submittedName>
        <fullName evidence="1">Uncharacterized protein</fullName>
    </submittedName>
</protein>
<dbReference type="EMBL" id="LAXD01000002">
    <property type="protein sequence ID" value="KWW97379.1"/>
    <property type="molecule type" value="Genomic_DNA"/>
</dbReference>